<evidence type="ECO:0000256" key="1">
    <source>
        <dbReference type="SAM" id="MobiDB-lite"/>
    </source>
</evidence>
<dbReference type="InterPro" id="IPR009045">
    <property type="entry name" value="Zn_M74/Hedgehog-like"/>
</dbReference>
<proteinExistence type="predicted"/>
<dbReference type="GO" id="GO:0006508">
    <property type="term" value="P:proteolysis"/>
    <property type="evidence" value="ECO:0007669"/>
    <property type="project" value="InterPro"/>
</dbReference>
<dbReference type="CDD" id="cd14814">
    <property type="entry name" value="Peptidase_M15"/>
    <property type="match status" value="1"/>
</dbReference>
<evidence type="ECO:0000259" key="2">
    <source>
        <dbReference type="Pfam" id="PF02557"/>
    </source>
</evidence>
<feature type="compositionally biased region" description="Basic residues" evidence="1">
    <location>
        <begin position="1"/>
        <end position="10"/>
    </location>
</feature>
<dbReference type="Gene3D" id="3.30.1380.10">
    <property type="match status" value="1"/>
</dbReference>
<dbReference type="EMBL" id="QWEC01000003">
    <property type="protein sequence ID" value="RII98993.1"/>
    <property type="molecule type" value="Genomic_DNA"/>
</dbReference>
<sequence>MTARVLRGRTRISPASPPRAADPADPAHPSRPVRRPVPVRQALCRPPHPPQPAREEIARQRRKVTAHGRYQIHRDARIDRSRGRLMARNGYAEDFDLVEVIDGHLLVREAAYQMRAILAAFWREIGERPKLSEAFRSIATQQHYWNTMPAGTAARPGTSNHGLGVAVDVASGVASYDNPRHGIFDNIARLYGFNNVQGAATKSATNPRGEAWHYVYVGNPQIRATGNEWEHRANPGPAVADFLKYQTWQREQADRMDARLINVENVVVDVVNKAGEATKKLGWMGDQADRTERKYDELEKKLGIVSAEVRAPAYKAPAQG</sequence>
<reference evidence="3 4" key="1">
    <citation type="submission" date="2018-08" db="EMBL/GenBank/DDBJ databases">
        <title>Genome Sequence of Clavibacter michiganensis Subspecies type strains, and the Atypical Peach-Colored Strains Isolated from Tomato.</title>
        <authorList>
            <person name="Osdaghi E."/>
            <person name="Portier P."/>
            <person name="Briand M."/>
            <person name="Jacques M.-A."/>
        </authorList>
    </citation>
    <scope>NUCLEOTIDE SEQUENCE [LARGE SCALE GENOMIC DNA]</scope>
    <source>
        <strain evidence="3 4">CFBP 7493</strain>
    </source>
</reference>
<feature type="domain" description="D-alanyl-D-alanine carboxypeptidase-like core" evidence="2">
    <location>
        <begin position="106"/>
        <end position="218"/>
    </location>
</feature>
<dbReference type="InterPro" id="IPR003709">
    <property type="entry name" value="VanY-like_core_dom"/>
</dbReference>
<dbReference type="AlphaFoldDB" id="A0A399NXW6"/>
<dbReference type="SUPFAM" id="SSF55166">
    <property type="entry name" value="Hedgehog/DD-peptidase"/>
    <property type="match status" value="1"/>
</dbReference>
<gene>
    <name evidence="3" type="ORF">DZF96_00655</name>
</gene>
<name>A0A399NXW6_9MICO</name>
<dbReference type="Pfam" id="PF02557">
    <property type="entry name" value="VanY"/>
    <property type="match status" value="1"/>
</dbReference>
<protein>
    <recommendedName>
        <fullName evidence="2">D-alanyl-D-alanine carboxypeptidase-like core domain-containing protein</fullName>
    </recommendedName>
</protein>
<organism evidence="3 4">
    <name type="scientific">Clavibacter michiganensis</name>
    <dbReference type="NCBI Taxonomy" id="28447"/>
    <lineage>
        <taxon>Bacteria</taxon>
        <taxon>Bacillati</taxon>
        <taxon>Actinomycetota</taxon>
        <taxon>Actinomycetes</taxon>
        <taxon>Micrococcales</taxon>
        <taxon>Microbacteriaceae</taxon>
        <taxon>Clavibacter</taxon>
    </lineage>
</organism>
<evidence type="ECO:0000313" key="3">
    <source>
        <dbReference type="EMBL" id="RII98993.1"/>
    </source>
</evidence>
<accession>A0A399NXW6</accession>
<dbReference type="GO" id="GO:0008233">
    <property type="term" value="F:peptidase activity"/>
    <property type="evidence" value="ECO:0007669"/>
    <property type="project" value="InterPro"/>
</dbReference>
<dbReference type="Proteomes" id="UP000266298">
    <property type="component" value="Unassembled WGS sequence"/>
</dbReference>
<feature type="region of interest" description="Disordered" evidence="1">
    <location>
        <begin position="1"/>
        <end position="69"/>
    </location>
</feature>
<evidence type="ECO:0000313" key="4">
    <source>
        <dbReference type="Proteomes" id="UP000266298"/>
    </source>
</evidence>
<comment type="caution">
    <text evidence="3">The sequence shown here is derived from an EMBL/GenBank/DDBJ whole genome shotgun (WGS) entry which is preliminary data.</text>
</comment>